<dbReference type="OrthoDB" id="9805177at2"/>
<keyword evidence="2" id="KW-1185">Reference proteome</keyword>
<gene>
    <name evidence="1" type="ORF">E1267_02235</name>
</gene>
<name>A0A4R4NSP8_9ACTN</name>
<accession>A0A4R4NSP8</accession>
<proteinExistence type="predicted"/>
<dbReference type="AlphaFoldDB" id="A0A4R4NSP8"/>
<dbReference type="SUPFAM" id="SSF51569">
    <property type="entry name" value="Aldolase"/>
    <property type="match status" value="1"/>
</dbReference>
<dbReference type="RefSeq" id="WP_132329110.1">
    <property type="nucleotide sequence ID" value="NZ_SMJZ01000004.1"/>
</dbReference>
<protein>
    <recommendedName>
        <fullName evidence="3">2-dehydro-3-deoxyphosphogluconate aldolase</fullName>
    </recommendedName>
</protein>
<dbReference type="Gene3D" id="3.20.20.70">
    <property type="entry name" value="Aldolase class I"/>
    <property type="match status" value="1"/>
</dbReference>
<sequence>MTTLDEAPAALPVIAIVRADDSRHLNSALETLADTGVRAMEITMATPGAAEAIRWAAGGGIRE</sequence>
<organism evidence="1 2">
    <name type="scientific">Nonomuraea longispora</name>
    <dbReference type="NCBI Taxonomy" id="1848320"/>
    <lineage>
        <taxon>Bacteria</taxon>
        <taxon>Bacillati</taxon>
        <taxon>Actinomycetota</taxon>
        <taxon>Actinomycetes</taxon>
        <taxon>Streptosporangiales</taxon>
        <taxon>Streptosporangiaceae</taxon>
        <taxon>Nonomuraea</taxon>
    </lineage>
</organism>
<dbReference type="InterPro" id="IPR013785">
    <property type="entry name" value="Aldolase_TIM"/>
</dbReference>
<evidence type="ECO:0000313" key="1">
    <source>
        <dbReference type="EMBL" id="TDC11030.1"/>
    </source>
</evidence>
<evidence type="ECO:0000313" key="2">
    <source>
        <dbReference type="Proteomes" id="UP000295157"/>
    </source>
</evidence>
<reference evidence="1 2" key="1">
    <citation type="submission" date="2019-02" db="EMBL/GenBank/DDBJ databases">
        <title>Draft genome sequences of novel Actinobacteria.</title>
        <authorList>
            <person name="Sahin N."/>
            <person name="Ay H."/>
            <person name="Saygin H."/>
        </authorList>
    </citation>
    <scope>NUCLEOTIDE SEQUENCE [LARGE SCALE GENOMIC DNA]</scope>
    <source>
        <strain evidence="1 2">KC201</strain>
    </source>
</reference>
<evidence type="ECO:0008006" key="3">
    <source>
        <dbReference type="Google" id="ProtNLM"/>
    </source>
</evidence>
<comment type="caution">
    <text evidence="1">The sequence shown here is derived from an EMBL/GenBank/DDBJ whole genome shotgun (WGS) entry which is preliminary data.</text>
</comment>
<dbReference type="Pfam" id="PF01081">
    <property type="entry name" value="Aldolase"/>
    <property type="match status" value="1"/>
</dbReference>
<dbReference type="EMBL" id="SMJZ01000004">
    <property type="protein sequence ID" value="TDC11030.1"/>
    <property type="molecule type" value="Genomic_DNA"/>
</dbReference>
<dbReference type="InterPro" id="IPR000887">
    <property type="entry name" value="Aldlse_KDPG_KHG"/>
</dbReference>
<dbReference type="Proteomes" id="UP000295157">
    <property type="component" value="Unassembled WGS sequence"/>
</dbReference>
<dbReference type="GO" id="GO:0016829">
    <property type="term" value="F:lyase activity"/>
    <property type="evidence" value="ECO:0007669"/>
    <property type="project" value="InterPro"/>
</dbReference>